<reference evidence="20 21" key="1">
    <citation type="submission" date="2019-09" db="EMBL/GenBank/DDBJ databases">
        <title>Segnochrobactrum spirostomi gen. nov., sp. nov., isolated from the ciliate Spirostomum cf. yagiui and description of a novel family, Segnochrobactraceae fam. nov. within the order Rhizobiales of the class Alphaproteobacteria.</title>
        <authorList>
            <person name="Akter S."/>
            <person name="Shazib S.U.A."/>
            <person name="Shin M.K."/>
        </authorList>
    </citation>
    <scope>NUCLEOTIDE SEQUENCE [LARGE SCALE GENOMIC DNA]</scope>
    <source>
        <strain evidence="20 21">Sp-1</strain>
    </source>
</reference>
<comment type="pathway">
    <text evidence="3 18">Phospholipid metabolism; CDP-diacylglycerol biosynthesis; CDP-diacylglycerol from sn-glycerol 3-phosphate: step 3/3.</text>
</comment>
<evidence type="ECO:0000256" key="5">
    <source>
        <dbReference type="ARBA" id="ARBA00010185"/>
    </source>
</evidence>
<dbReference type="GO" id="GO:0005886">
    <property type="term" value="C:plasma membrane"/>
    <property type="evidence" value="ECO:0007669"/>
    <property type="project" value="UniProtKB-SubCell"/>
</dbReference>
<keyword evidence="16" id="KW-0594">Phospholipid biosynthesis</keyword>
<comment type="pathway">
    <text evidence="4">Lipid metabolism.</text>
</comment>
<feature type="transmembrane region" description="Helical" evidence="19">
    <location>
        <begin position="111"/>
        <end position="131"/>
    </location>
</feature>
<dbReference type="PROSITE" id="PS01315">
    <property type="entry name" value="CDS"/>
    <property type="match status" value="1"/>
</dbReference>
<evidence type="ECO:0000256" key="10">
    <source>
        <dbReference type="ARBA" id="ARBA00022679"/>
    </source>
</evidence>
<keyword evidence="14" id="KW-0443">Lipid metabolism</keyword>
<evidence type="ECO:0000256" key="9">
    <source>
        <dbReference type="ARBA" id="ARBA00022516"/>
    </source>
</evidence>
<dbReference type="EC" id="2.7.7.41" evidence="6 18"/>
<dbReference type="UniPathway" id="UPA00557">
    <property type="reaction ID" value="UER00614"/>
</dbReference>
<protein>
    <recommendedName>
        <fullName evidence="7 18">Phosphatidate cytidylyltransferase</fullName>
        <ecNumber evidence="6 18">2.7.7.41</ecNumber>
    </recommendedName>
</protein>
<evidence type="ECO:0000256" key="2">
    <source>
        <dbReference type="ARBA" id="ARBA00004651"/>
    </source>
</evidence>
<name>A0A6A7XZD2_9HYPH</name>
<keyword evidence="11 18" id="KW-0812">Transmembrane</keyword>
<comment type="similarity">
    <text evidence="5 18">Belongs to the CDS family.</text>
</comment>
<dbReference type="GO" id="GO:0004605">
    <property type="term" value="F:phosphatidate cytidylyltransferase activity"/>
    <property type="evidence" value="ECO:0007669"/>
    <property type="project" value="UniProtKB-EC"/>
</dbReference>
<evidence type="ECO:0000256" key="19">
    <source>
        <dbReference type="SAM" id="Phobius"/>
    </source>
</evidence>
<evidence type="ECO:0000256" key="14">
    <source>
        <dbReference type="ARBA" id="ARBA00023098"/>
    </source>
</evidence>
<evidence type="ECO:0000256" key="17">
    <source>
        <dbReference type="ARBA" id="ARBA00023264"/>
    </source>
</evidence>
<keyword evidence="9" id="KW-0444">Lipid biosynthesis</keyword>
<keyword evidence="17" id="KW-1208">Phospholipid metabolism</keyword>
<evidence type="ECO:0000256" key="8">
    <source>
        <dbReference type="ARBA" id="ARBA00022475"/>
    </source>
</evidence>
<dbReference type="EMBL" id="VWNA01000001">
    <property type="protein sequence ID" value="MQT12054.1"/>
    <property type="molecule type" value="Genomic_DNA"/>
</dbReference>
<organism evidence="20 21">
    <name type="scientific">Segnochrobactrum spirostomi</name>
    <dbReference type="NCBI Taxonomy" id="2608987"/>
    <lineage>
        <taxon>Bacteria</taxon>
        <taxon>Pseudomonadati</taxon>
        <taxon>Pseudomonadota</taxon>
        <taxon>Alphaproteobacteria</taxon>
        <taxon>Hyphomicrobiales</taxon>
        <taxon>Segnochrobactraceae</taxon>
        <taxon>Segnochrobactrum</taxon>
    </lineage>
</organism>
<feature type="transmembrane region" description="Helical" evidence="19">
    <location>
        <begin position="6"/>
        <end position="25"/>
    </location>
</feature>
<sequence>MVLAWVGGPIFAVAVFSAGIVVLREWWNITLAGTDRWAERIGAAAIVVAGAAVILGHGPLGLAIIFLGALLTGAVAAARRRRMDFGWAAGGVLYAGLAAVASVGVRDGVDGRFALFLLFAIVWGSDVAAFVGGRTFGGPKLWPAISPKKTWSGAASGVAGAVASALAIGAIAGHAPSFALAGLAALLSVVSQYGDLFESGIKRRFGVKDSGHIIPGHGGLMDRLDSFMAASVAAYLMALILSGLF</sequence>
<keyword evidence="10 18" id="KW-0808">Transferase</keyword>
<keyword evidence="13 19" id="KW-1133">Transmembrane helix</keyword>
<evidence type="ECO:0000256" key="4">
    <source>
        <dbReference type="ARBA" id="ARBA00005189"/>
    </source>
</evidence>
<dbReference type="Proteomes" id="UP000332515">
    <property type="component" value="Unassembled WGS sequence"/>
</dbReference>
<dbReference type="AlphaFoldDB" id="A0A6A7XZD2"/>
<evidence type="ECO:0000256" key="7">
    <source>
        <dbReference type="ARBA" id="ARBA00019373"/>
    </source>
</evidence>
<evidence type="ECO:0000256" key="12">
    <source>
        <dbReference type="ARBA" id="ARBA00022695"/>
    </source>
</evidence>
<feature type="transmembrane region" description="Helical" evidence="19">
    <location>
        <begin position="60"/>
        <end position="78"/>
    </location>
</feature>
<comment type="caution">
    <text evidence="20">The sequence shown here is derived from an EMBL/GenBank/DDBJ whole genome shotgun (WGS) entry which is preliminary data.</text>
</comment>
<evidence type="ECO:0000256" key="1">
    <source>
        <dbReference type="ARBA" id="ARBA00001698"/>
    </source>
</evidence>
<dbReference type="GO" id="GO:0016024">
    <property type="term" value="P:CDP-diacylglycerol biosynthetic process"/>
    <property type="evidence" value="ECO:0007669"/>
    <property type="project" value="UniProtKB-UniPathway"/>
</dbReference>
<dbReference type="InterPro" id="IPR000374">
    <property type="entry name" value="PC_trans"/>
</dbReference>
<dbReference type="PANTHER" id="PTHR46382:SF1">
    <property type="entry name" value="PHOSPHATIDATE CYTIDYLYLTRANSFERASE"/>
    <property type="match status" value="1"/>
</dbReference>
<keyword evidence="8" id="KW-1003">Cell membrane</keyword>
<evidence type="ECO:0000256" key="13">
    <source>
        <dbReference type="ARBA" id="ARBA00022989"/>
    </source>
</evidence>
<dbReference type="PANTHER" id="PTHR46382">
    <property type="entry name" value="PHOSPHATIDATE CYTIDYLYLTRANSFERASE"/>
    <property type="match status" value="1"/>
</dbReference>
<evidence type="ECO:0000256" key="3">
    <source>
        <dbReference type="ARBA" id="ARBA00005119"/>
    </source>
</evidence>
<evidence type="ECO:0000256" key="6">
    <source>
        <dbReference type="ARBA" id="ARBA00012487"/>
    </source>
</evidence>
<feature type="transmembrane region" description="Helical" evidence="19">
    <location>
        <begin position="227"/>
        <end position="244"/>
    </location>
</feature>
<gene>
    <name evidence="20" type="ORF">F0357_05110</name>
</gene>
<keyword evidence="12 18" id="KW-0548">Nucleotidyltransferase</keyword>
<feature type="transmembrane region" description="Helical" evidence="19">
    <location>
        <begin position="85"/>
        <end position="105"/>
    </location>
</feature>
<accession>A0A6A7XZD2</accession>
<feature type="transmembrane region" description="Helical" evidence="19">
    <location>
        <begin position="151"/>
        <end position="172"/>
    </location>
</feature>
<keyword evidence="21" id="KW-1185">Reference proteome</keyword>
<evidence type="ECO:0000256" key="16">
    <source>
        <dbReference type="ARBA" id="ARBA00023209"/>
    </source>
</evidence>
<evidence type="ECO:0000313" key="21">
    <source>
        <dbReference type="Proteomes" id="UP000332515"/>
    </source>
</evidence>
<keyword evidence="15 19" id="KW-0472">Membrane</keyword>
<dbReference type="Pfam" id="PF01148">
    <property type="entry name" value="CTP_transf_1"/>
    <property type="match status" value="1"/>
</dbReference>
<proteinExistence type="inferred from homology"/>
<evidence type="ECO:0000256" key="11">
    <source>
        <dbReference type="ARBA" id="ARBA00022692"/>
    </source>
</evidence>
<evidence type="ECO:0000313" key="20">
    <source>
        <dbReference type="EMBL" id="MQT12054.1"/>
    </source>
</evidence>
<comment type="subcellular location">
    <subcellularLocation>
        <location evidence="2">Cell membrane</location>
        <topology evidence="2">Multi-pass membrane protein</topology>
    </subcellularLocation>
</comment>
<comment type="catalytic activity">
    <reaction evidence="1 18">
        <text>a 1,2-diacyl-sn-glycero-3-phosphate + CTP + H(+) = a CDP-1,2-diacyl-sn-glycerol + diphosphate</text>
        <dbReference type="Rhea" id="RHEA:16229"/>
        <dbReference type="ChEBI" id="CHEBI:15378"/>
        <dbReference type="ChEBI" id="CHEBI:33019"/>
        <dbReference type="ChEBI" id="CHEBI:37563"/>
        <dbReference type="ChEBI" id="CHEBI:58332"/>
        <dbReference type="ChEBI" id="CHEBI:58608"/>
        <dbReference type="EC" id="2.7.7.41"/>
    </reaction>
</comment>
<evidence type="ECO:0000256" key="15">
    <source>
        <dbReference type="ARBA" id="ARBA00023136"/>
    </source>
</evidence>
<evidence type="ECO:0000256" key="18">
    <source>
        <dbReference type="RuleBase" id="RU003938"/>
    </source>
</evidence>